<feature type="region of interest" description="Disordered" evidence="1">
    <location>
        <begin position="61"/>
        <end position="89"/>
    </location>
</feature>
<evidence type="ECO:0000313" key="3">
    <source>
        <dbReference type="Proteomes" id="UP000299102"/>
    </source>
</evidence>
<proteinExistence type="predicted"/>
<accession>A0A4C1VTI4</accession>
<dbReference type="Proteomes" id="UP000299102">
    <property type="component" value="Unassembled WGS sequence"/>
</dbReference>
<protein>
    <submittedName>
        <fullName evidence="2">Uncharacterized protein</fullName>
    </submittedName>
</protein>
<dbReference type="AlphaFoldDB" id="A0A4C1VTI4"/>
<evidence type="ECO:0000313" key="2">
    <source>
        <dbReference type="EMBL" id="GBP41134.1"/>
    </source>
</evidence>
<organism evidence="2 3">
    <name type="scientific">Eumeta variegata</name>
    <name type="common">Bagworm moth</name>
    <name type="synonym">Eumeta japonica</name>
    <dbReference type="NCBI Taxonomy" id="151549"/>
    <lineage>
        <taxon>Eukaryota</taxon>
        <taxon>Metazoa</taxon>
        <taxon>Ecdysozoa</taxon>
        <taxon>Arthropoda</taxon>
        <taxon>Hexapoda</taxon>
        <taxon>Insecta</taxon>
        <taxon>Pterygota</taxon>
        <taxon>Neoptera</taxon>
        <taxon>Endopterygota</taxon>
        <taxon>Lepidoptera</taxon>
        <taxon>Glossata</taxon>
        <taxon>Ditrysia</taxon>
        <taxon>Tineoidea</taxon>
        <taxon>Psychidae</taxon>
        <taxon>Oiketicinae</taxon>
        <taxon>Eumeta</taxon>
    </lineage>
</organism>
<gene>
    <name evidence="2" type="ORF">EVAR_32587_1</name>
</gene>
<keyword evidence="3" id="KW-1185">Reference proteome</keyword>
<sequence>MATLQGSNYLMMKRKMMVIALVGLEAHWVDKVGYGSEPKPEIVIHGTINKSQRQTLKAPGVDLRTGCFSHGQPRKMGAERQAGRGGAAPPGFNYNAGLFTLISGILHSPREPRKGHNERK</sequence>
<evidence type="ECO:0000256" key="1">
    <source>
        <dbReference type="SAM" id="MobiDB-lite"/>
    </source>
</evidence>
<reference evidence="2 3" key="1">
    <citation type="journal article" date="2019" name="Commun. Biol.">
        <title>The bagworm genome reveals a unique fibroin gene that provides high tensile strength.</title>
        <authorList>
            <person name="Kono N."/>
            <person name="Nakamura H."/>
            <person name="Ohtoshi R."/>
            <person name="Tomita M."/>
            <person name="Numata K."/>
            <person name="Arakawa K."/>
        </authorList>
    </citation>
    <scope>NUCLEOTIDE SEQUENCE [LARGE SCALE GENOMIC DNA]</scope>
</reference>
<name>A0A4C1VTI4_EUMVA</name>
<comment type="caution">
    <text evidence="2">The sequence shown here is derived from an EMBL/GenBank/DDBJ whole genome shotgun (WGS) entry which is preliminary data.</text>
</comment>
<dbReference type="EMBL" id="BGZK01000393">
    <property type="protein sequence ID" value="GBP41134.1"/>
    <property type="molecule type" value="Genomic_DNA"/>
</dbReference>